<evidence type="ECO:0000313" key="4">
    <source>
        <dbReference type="Proteomes" id="UP001159427"/>
    </source>
</evidence>
<keyword evidence="1" id="KW-1133">Transmembrane helix</keyword>
<reference evidence="3 4" key="1">
    <citation type="submission" date="2022-05" db="EMBL/GenBank/DDBJ databases">
        <authorList>
            <consortium name="Genoscope - CEA"/>
            <person name="William W."/>
        </authorList>
    </citation>
    <scope>NUCLEOTIDE SEQUENCE [LARGE SCALE GENOMIC DNA]</scope>
</reference>
<organism evidence="3 4">
    <name type="scientific">Porites evermanni</name>
    <dbReference type="NCBI Taxonomy" id="104178"/>
    <lineage>
        <taxon>Eukaryota</taxon>
        <taxon>Metazoa</taxon>
        <taxon>Cnidaria</taxon>
        <taxon>Anthozoa</taxon>
        <taxon>Hexacorallia</taxon>
        <taxon>Scleractinia</taxon>
        <taxon>Fungiina</taxon>
        <taxon>Poritidae</taxon>
        <taxon>Porites</taxon>
    </lineage>
</organism>
<feature type="transmembrane region" description="Helical" evidence="1">
    <location>
        <begin position="21"/>
        <end position="42"/>
    </location>
</feature>
<dbReference type="EMBL" id="CALNXI010000050">
    <property type="protein sequence ID" value="CAH3016895.1"/>
    <property type="molecule type" value="Genomic_DNA"/>
</dbReference>
<accession>A0ABN8LPE1</accession>
<dbReference type="Proteomes" id="UP001159427">
    <property type="component" value="Unassembled WGS sequence"/>
</dbReference>
<name>A0ABN8LPE1_9CNID</name>
<evidence type="ECO:0000256" key="1">
    <source>
        <dbReference type="SAM" id="Phobius"/>
    </source>
</evidence>
<comment type="caution">
    <text evidence="3">The sequence shown here is derived from an EMBL/GenBank/DDBJ whole genome shotgun (WGS) entry which is preliminary data.</text>
</comment>
<dbReference type="InterPro" id="IPR001107">
    <property type="entry name" value="Band_7"/>
</dbReference>
<keyword evidence="4" id="KW-1185">Reference proteome</keyword>
<evidence type="ECO:0000259" key="2">
    <source>
        <dbReference type="Pfam" id="PF01145"/>
    </source>
</evidence>
<gene>
    <name evidence="3" type="ORF">PEVE_00033612</name>
</gene>
<keyword evidence="1" id="KW-0812">Transmembrane</keyword>
<keyword evidence="1" id="KW-0472">Membrane</keyword>
<feature type="domain" description="Band 7" evidence="2">
    <location>
        <begin position="62"/>
        <end position="254"/>
    </location>
</feature>
<dbReference type="Pfam" id="PF01145">
    <property type="entry name" value="Band_7"/>
    <property type="match status" value="1"/>
</dbReference>
<sequence>MDIEEGQRPRVVTGGMQGYQKCLLIFLGIGLLTMVIVLPLSFSGVEYYELGIRKQKSTGNIKLDKVYTGGRHLIGPDYTFKKFEATVHYEELKKVETFTKGTADSLGVAVEITCAMQYFLRPEDLKDLHQQYDLYYKPVVRTTANAAIKGRAAELSVSQFIRDRETVETELFKAVKLRLEGTCCLKDCAAKKACVPGCVEYSKCTTSQKGLFVEVRYFQFLDFDIHDDVKKKYFERVKEVEQKQQAQFEQDEKVVRKETERMKNEINNAAAEIAQNSSAQATVILAKAKAEALLKVEKARDTGLSYIYQQLNITKEAQKSAFNYLRTLRGQQNVKLNVGYQTLMARD</sequence>
<protein>
    <recommendedName>
        <fullName evidence="2">Band 7 domain-containing protein</fullName>
    </recommendedName>
</protein>
<proteinExistence type="predicted"/>
<evidence type="ECO:0000313" key="3">
    <source>
        <dbReference type="EMBL" id="CAH3016895.1"/>
    </source>
</evidence>